<dbReference type="GO" id="GO:0005737">
    <property type="term" value="C:cytoplasm"/>
    <property type="evidence" value="ECO:0007669"/>
    <property type="project" value="UniProtKB-ARBA"/>
</dbReference>
<name>A0A1D7QNM2_9SPHI</name>
<evidence type="ECO:0000259" key="1">
    <source>
        <dbReference type="PROSITE" id="PS50848"/>
    </source>
</evidence>
<sequence length="214" mass="23895">MPKVVFITLLLTARFIFVFGQQNWKLSVEKDGIKIYTSALQGSRIKAVKAECRIKATNSQVVALLMDVASAKDWVYHTKSCSLIKKVSASELFYYSEISLPWPLQNRDFVAHLTVSQNRDTKVVTIDGPAVRGHVPEKEGIVRIMDSKGKWVISPSGTDHVSIEYTIHVDPGGTLPPWLINMFASEGPLRIIKNLGLQVQKPAYKKAVLAYILN</sequence>
<dbReference type="Gene3D" id="3.30.530.20">
    <property type="match status" value="1"/>
</dbReference>
<dbReference type="PANTHER" id="PTHR19308">
    <property type="entry name" value="PHOSPHATIDYLCHOLINE TRANSFER PROTEIN"/>
    <property type="match status" value="1"/>
</dbReference>
<dbReference type="OrthoDB" id="5734556at2"/>
<protein>
    <submittedName>
        <fullName evidence="2">Lipid-binding protein</fullName>
    </submittedName>
</protein>
<dbReference type="PIRSF" id="PIRSF039033">
    <property type="entry name" value="START_dom"/>
    <property type="match status" value="1"/>
</dbReference>
<dbReference type="PROSITE" id="PS50848">
    <property type="entry name" value="START"/>
    <property type="match status" value="1"/>
</dbReference>
<dbReference type="EMBL" id="CP017141">
    <property type="protein sequence ID" value="AOM80261.1"/>
    <property type="molecule type" value="Genomic_DNA"/>
</dbReference>
<dbReference type="InterPro" id="IPR051213">
    <property type="entry name" value="START_lipid_transfer"/>
</dbReference>
<dbReference type="InterPro" id="IPR023393">
    <property type="entry name" value="START-like_dom_sf"/>
</dbReference>
<gene>
    <name evidence="2" type="ORF">BFS30_25710</name>
</gene>
<dbReference type="KEGG" id="psty:BFS30_25710"/>
<feature type="domain" description="START" evidence="1">
    <location>
        <begin position="21"/>
        <end position="204"/>
    </location>
</feature>
<evidence type="ECO:0000313" key="3">
    <source>
        <dbReference type="Proteomes" id="UP000094313"/>
    </source>
</evidence>
<evidence type="ECO:0000313" key="2">
    <source>
        <dbReference type="EMBL" id="AOM80261.1"/>
    </source>
</evidence>
<accession>A0A1D7QNM2</accession>
<reference evidence="2 3" key="1">
    <citation type="submission" date="2016-08" db="EMBL/GenBank/DDBJ databases">
        <authorList>
            <person name="Seilhamer J.J."/>
        </authorList>
    </citation>
    <scope>NUCLEOTIDE SEQUENCE [LARGE SCALE GENOMIC DNA]</scope>
    <source>
        <strain evidence="2 3">DX4</strain>
    </source>
</reference>
<dbReference type="InterPro" id="IPR002913">
    <property type="entry name" value="START_lipid-bd_dom"/>
</dbReference>
<proteinExistence type="predicted"/>
<dbReference type="InterPro" id="IPR028347">
    <property type="entry name" value="START_dom_prot"/>
</dbReference>
<dbReference type="Proteomes" id="UP000094313">
    <property type="component" value="Chromosome"/>
</dbReference>
<dbReference type="PANTHER" id="PTHR19308:SF14">
    <property type="entry name" value="START DOMAIN-CONTAINING PROTEIN"/>
    <property type="match status" value="1"/>
</dbReference>
<dbReference type="Pfam" id="PF01852">
    <property type="entry name" value="START"/>
    <property type="match status" value="1"/>
</dbReference>
<dbReference type="RefSeq" id="WP_069381923.1">
    <property type="nucleotide sequence ID" value="NZ_CP017141.1"/>
</dbReference>
<dbReference type="AlphaFoldDB" id="A0A1D7QNM2"/>
<organism evidence="2 3">
    <name type="scientific">Pedobacter steynii</name>
    <dbReference type="NCBI Taxonomy" id="430522"/>
    <lineage>
        <taxon>Bacteria</taxon>
        <taxon>Pseudomonadati</taxon>
        <taxon>Bacteroidota</taxon>
        <taxon>Sphingobacteriia</taxon>
        <taxon>Sphingobacteriales</taxon>
        <taxon>Sphingobacteriaceae</taxon>
        <taxon>Pedobacter</taxon>
    </lineage>
</organism>
<dbReference type="GO" id="GO:0008289">
    <property type="term" value="F:lipid binding"/>
    <property type="evidence" value="ECO:0007669"/>
    <property type="project" value="InterPro"/>
</dbReference>
<dbReference type="SUPFAM" id="SSF55961">
    <property type="entry name" value="Bet v1-like"/>
    <property type="match status" value="1"/>
</dbReference>
<keyword evidence="3" id="KW-1185">Reference proteome</keyword>